<dbReference type="GO" id="GO:0009431">
    <property type="term" value="C:bacterial-type flagellum basal body, MS ring"/>
    <property type="evidence" value="ECO:0007669"/>
    <property type="project" value="InterPro"/>
</dbReference>
<evidence type="ECO:0000256" key="11">
    <source>
        <dbReference type="SAM" id="MobiDB-lite"/>
    </source>
</evidence>
<feature type="region of interest" description="Disordered" evidence="11">
    <location>
        <begin position="282"/>
        <end position="336"/>
    </location>
</feature>
<evidence type="ECO:0000256" key="12">
    <source>
        <dbReference type="SAM" id="Phobius"/>
    </source>
</evidence>
<evidence type="ECO:0000313" key="16">
    <source>
        <dbReference type="Proteomes" id="UP000461162"/>
    </source>
</evidence>
<dbReference type="RefSeq" id="WP_155934647.1">
    <property type="nucleotide sequence ID" value="NZ_WODC01000006.1"/>
</dbReference>
<comment type="subcellular location">
    <subcellularLocation>
        <location evidence="1 9">Bacterial flagellum basal body</location>
    </subcellularLocation>
    <subcellularLocation>
        <location evidence="2">Cell membrane</location>
        <topology evidence="2">Multi-pass membrane protein</topology>
    </subcellularLocation>
</comment>
<protein>
    <recommendedName>
        <fullName evidence="9">Flagellar M-ring protein</fullName>
    </recommendedName>
</protein>
<comment type="caution">
    <text evidence="15">The sequence shown here is derived from an EMBL/GenBank/DDBJ whole genome shotgun (WGS) entry which is preliminary data.</text>
</comment>
<feature type="domain" description="Flagellar M-ring N-terminal" evidence="13">
    <location>
        <begin position="45"/>
        <end position="219"/>
    </location>
</feature>
<organism evidence="15 16">
    <name type="scientific">Pseudodesulfovibrio alkaliphilus</name>
    <dbReference type="NCBI Taxonomy" id="2661613"/>
    <lineage>
        <taxon>Bacteria</taxon>
        <taxon>Pseudomonadati</taxon>
        <taxon>Thermodesulfobacteriota</taxon>
        <taxon>Desulfovibrionia</taxon>
        <taxon>Desulfovibrionales</taxon>
        <taxon>Desulfovibrionaceae</taxon>
    </lineage>
</organism>
<feature type="compositionally biased region" description="Low complexity" evidence="11">
    <location>
        <begin position="316"/>
        <end position="326"/>
    </location>
</feature>
<dbReference type="PIRSF" id="PIRSF004862">
    <property type="entry name" value="FliF"/>
    <property type="match status" value="1"/>
</dbReference>
<evidence type="ECO:0000256" key="2">
    <source>
        <dbReference type="ARBA" id="ARBA00004651"/>
    </source>
</evidence>
<evidence type="ECO:0000256" key="6">
    <source>
        <dbReference type="ARBA" id="ARBA00022989"/>
    </source>
</evidence>
<evidence type="ECO:0000313" key="15">
    <source>
        <dbReference type="EMBL" id="MUM78031.1"/>
    </source>
</evidence>
<dbReference type="Proteomes" id="UP000461162">
    <property type="component" value="Unassembled WGS sequence"/>
</dbReference>
<feature type="transmembrane region" description="Helical" evidence="12">
    <location>
        <begin position="440"/>
        <end position="462"/>
    </location>
</feature>
<dbReference type="EMBL" id="WODC01000006">
    <property type="protein sequence ID" value="MUM78031.1"/>
    <property type="molecule type" value="Genomic_DNA"/>
</dbReference>
<dbReference type="Gene3D" id="3.30.300.30">
    <property type="match status" value="1"/>
</dbReference>
<dbReference type="InterPro" id="IPR000067">
    <property type="entry name" value="FlgMring_FliF"/>
</dbReference>
<evidence type="ECO:0000256" key="9">
    <source>
        <dbReference type="PIRNR" id="PIRNR004862"/>
    </source>
</evidence>
<sequence>MPPFVTEYLSKMQGFWSDRTAAQRILIAGLAVSVVLAFALMIYWMNKPDYKVLMTNLYPEDASRVVGMLQSAKERYKIDDNGSTILVPADRVYELRLKVAGEGNLHGQGIGFEIFDDVKIGQTDFVQHINFQRALQGELSRTISEFPQIDQARVHLVIPKKSLFIEDQMPPSAAIILQLRDNTKLAPNEVQGVVNLVSMAVEGLQPKNITVTDMKGRPLYTPEDDSSGLALSSTQLDFKADMENTTQRRIMELLGPVVGPDKVIARVNADLDFSQKTIRKESFDPDGSVVRSETRSEETTAGAASLAGGEPDANFRGDGFTGTRTTQDSTRESRTTNFEINRQEENIIAPVGELKRLSVAVIVDGTWRTDEETGKSVYVPRSEEELERIRNLIAGAVGFDSIRGDSIEVSNISFGEPTLFDGDSLMRTMLEYAQRLGKPFLNGLLIFLFLILVVRPVIMALIRPRVAEQEIEEMAGLPGSQRLALEEDEIDEEAMDMSRRLENAKNHAVQLSDDNMDQAVHLLKSWLAQEA</sequence>
<keyword evidence="4" id="KW-1003">Cell membrane</keyword>
<dbReference type="NCBIfam" id="TIGR00206">
    <property type="entry name" value="fliF"/>
    <property type="match status" value="1"/>
</dbReference>
<evidence type="ECO:0000259" key="14">
    <source>
        <dbReference type="Pfam" id="PF08345"/>
    </source>
</evidence>
<feature type="coiled-coil region" evidence="10">
    <location>
        <begin position="487"/>
        <end position="514"/>
    </location>
</feature>
<keyword evidence="16" id="KW-1185">Reference proteome</keyword>
<dbReference type="PANTHER" id="PTHR30046">
    <property type="entry name" value="FLAGELLAR M-RING PROTEIN"/>
    <property type="match status" value="1"/>
</dbReference>
<keyword evidence="10" id="KW-0175">Coiled coil</keyword>
<evidence type="ECO:0000256" key="5">
    <source>
        <dbReference type="ARBA" id="ARBA00022692"/>
    </source>
</evidence>
<dbReference type="PRINTS" id="PR01009">
    <property type="entry name" value="FLGMRINGFLIF"/>
</dbReference>
<evidence type="ECO:0000256" key="3">
    <source>
        <dbReference type="ARBA" id="ARBA00007971"/>
    </source>
</evidence>
<keyword evidence="15" id="KW-0969">Cilium</keyword>
<dbReference type="AlphaFoldDB" id="A0A7K1KQA0"/>
<comment type="similarity">
    <text evidence="3 9">Belongs to the FliF family.</text>
</comment>
<feature type="transmembrane region" description="Helical" evidence="12">
    <location>
        <begin position="25"/>
        <end position="44"/>
    </location>
</feature>
<dbReference type="GO" id="GO:0005886">
    <property type="term" value="C:plasma membrane"/>
    <property type="evidence" value="ECO:0007669"/>
    <property type="project" value="UniProtKB-SubCell"/>
</dbReference>
<dbReference type="GO" id="GO:0003774">
    <property type="term" value="F:cytoskeletal motor activity"/>
    <property type="evidence" value="ECO:0007669"/>
    <property type="project" value="InterPro"/>
</dbReference>
<evidence type="ECO:0000256" key="1">
    <source>
        <dbReference type="ARBA" id="ARBA00004117"/>
    </source>
</evidence>
<dbReference type="Pfam" id="PF08345">
    <property type="entry name" value="YscJ_FliF_C"/>
    <property type="match status" value="1"/>
</dbReference>
<reference evidence="15 16" key="1">
    <citation type="submission" date="2019-11" db="EMBL/GenBank/DDBJ databases">
        <title>Pseudodesulfovibrio alkaliphilus, sp. nov., an alkaliphilic sulfate-reducing bacteria from mud volcano of Taman peninsula, Russia.</title>
        <authorList>
            <person name="Frolova A."/>
            <person name="Merkel A.Y."/>
            <person name="Slobodkin A.I."/>
        </authorList>
    </citation>
    <scope>NUCLEOTIDE SEQUENCE [LARGE SCALE GENOMIC DNA]</scope>
    <source>
        <strain evidence="15 16">F-1</strain>
    </source>
</reference>
<feature type="domain" description="Flagellar M-ring C-terminal" evidence="14">
    <location>
        <begin position="254"/>
        <end position="414"/>
    </location>
</feature>
<keyword evidence="5 12" id="KW-0812">Transmembrane</keyword>
<dbReference type="InterPro" id="IPR006182">
    <property type="entry name" value="FliF_N_dom"/>
</dbReference>
<keyword evidence="7 12" id="KW-0472">Membrane</keyword>
<dbReference type="InterPro" id="IPR043427">
    <property type="entry name" value="YscJ/FliF"/>
</dbReference>
<dbReference type="InterPro" id="IPR013556">
    <property type="entry name" value="Flag_M-ring_C"/>
</dbReference>
<evidence type="ECO:0000256" key="7">
    <source>
        <dbReference type="ARBA" id="ARBA00023136"/>
    </source>
</evidence>
<accession>A0A7K1KQA0</accession>
<keyword evidence="8 9" id="KW-0975">Bacterial flagellum</keyword>
<keyword evidence="6 12" id="KW-1133">Transmembrane helix</keyword>
<dbReference type="PANTHER" id="PTHR30046:SF0">
    <property type="entry name" value="FLAGELLAR M-RING PROTEIN"/>
    <property type="match status" value="1"/>
</dbReference>
<evidence type="ECO:0000259" key="13">
    <source>
        <dbReference type="Pfam" id="PF01514"/>
    </source>
</evidence>
<dbReference type="GO" id="GO:0071973">
    <property type="term" value="P:bacterial-type flagellum-dependent cell motility"/>
    <property type="evidence" value="ECO:0007669"/>
    <property type="project" value="InterPro"/>
</dbReference>
<evidence type="ECO:0000256" key="8">
    <source>
        <dbReference type="ARBA" id="ARBA00023143"/>
    </source>
</evidence>
<proteinExistence type="inferred from homology"/>
<gene>
    <name evidence="15" type="primary">fliF</name>
    <name evidence="15" type="ORF">GKC30_10330</name>
</gene>
<name>A0A7K1KQA0_9BACT</name>
<keyword evidence="15" id="KW-0966">Cell projection</keyword>
<keyword evidence="15" id="KW-0282">Flagellum</keyword>
<dbReference type="Pfam" id="PF01514">
    <property type="entry name" value="YscJ_FliF"/>
    <property type="match status" value="1"/>
</dbReference>
<comment type="function">
    <text evidence="9">The M ring may be actively involved in energy transduction.</text>
</comment>
<dbReference type="InterPro" id="IPR045851">
    <property type="entry name" value="AMP-bd_C_sf"/>
</dbReference>
<evidence type="ECO:0000256" key="10">
    <source>
        <dbReference type="SAM" id="Coils"/>
    </source>
</evidence>
<evidence type="ECO:0000256" key="4">
    <source>
        <dbReference type="ARBA" id="ARBA00022475"/>
    </source>
</evidence>